<keyword evidence="4" id="KW-0633">Potassium transport</keyword>
<reference evidence="14 15" key="1">
    <citation type="submission" date="2016-11" db="EMBL/GenBank/DDBJ databases">
        <authorList>
            <person name="Jaros S."/>
            <person name="Januszkiewicz K."/>
            <person name="Wedrychowicz H."/>
        </authorList>
    </citation>
    <scope>NUCLEOTIDE SEQUENCE [LARGE SCALE GENOMIC DNA]</scope>
    <source>
        <strain evidence="14 15">DSM 27406</strain>
    </source>
</reference>
<dbReference type="OrthoDB" id="7626281at2"/>
<evidence type="ECO:0000256" key="6">
    <source>
        <dbReference type="ARBA" id="ARBA00022826"/>
    </source>
</evidence>
<evidence type="ECO:0000256" key="13">
    <source>
        <dbReference type="SAM" id="Phobius"/>
    </source>
</evidence>
<keyword evidence="8 13" id="KW-1133">Transmembrane helix</keyword>
<evidence type="ECO:0000313" key="15">
    <source>
        <dbReference type="Proteomes" id="UP000184420"/>
    </source>
</evidence>
<comment type="catalytic activity">
    <reaction evidence="12">
        <text>K(+)(in) = K(+)(out)</text>
        <dbReference type="Rhea" id="RHEA:29463"/>
        <dbReference type="ChEBI" id="CHEBI:29103"/>
    </reaction>
</comment>
<accession>A0A1M7M4B7</accession>
<comment type="similarity">
    <text evidence="2">Belongs to the TMEM175 family.</text>
</comment>
<proteinExistence type="inferred from homology"/>
<evidence type="ECO:0000256" key="7">
    <source>
        <dbReference type="ARBA" id="ARBA00022958"/>
    </source>
</evidence>
<protein>
    <recommendedName>
        <fullName evidence="16">DUF1211 domain-containing protein</fullName>
    </recommendedName>
</protein>
<comment type="subcellular location">
    <subcellularLocation>
        <location evidence="1">Membrane</location>
        <topology evidence="1">Multi-pass membrane protein</topology>
    </subcellularLocation>
</comment>
<keyword evidence="7" id="KW-0630">Potassium</keyword>
<dbReference type="GO" id="GO:0016020">
    <property type="term" value="C:membrane"/>
    <property type="evidence" value="ECO:0007669"/>
    <property type="project" value="UniProtKB-SubCell"/>
</dbReference>
<dbReference type="PANTHER" id="PTHR31462:SF5">
    <property type="entry name" value="ENDOSOMAL_LYSOSOMAL PROTON CHANNEL TMEM175"/>
    <property type="match status" value="1"/>
</dbReference>
<feature type="transmembrane region" description="Helical" evidence="13">
    <location>
        <begin position="58"/>
        <end position="79"/>
    </location>
</feature>
<evidence type="ECO:0000256" key="8">
    <source>
        <dbReference type="ARBA" id="ARBA00022989"/>
    </source>
</evidence>
<keyword evidence="6" id="KW-0631">Potassium channel</keyword>
<dbReference type="GO" id="GO:0015252">
    <property type="term" value="F:proton channel activity"/>
    <property type="evidence" value="ECO:0007669"/>
    <property type="project" value="InterPro"/>
</dbReference>
<keyword evidence="15" id="KW-1185">Reference proteome</keyword>
<keyword evidence="5 13" id="KW-0812">Transmembrane</keyword>
<evidence type="ECO:0000256" key="12">
    <source>
        <dbReference type="ARBA" id="ARBA00034430"/>
    </source>
</evidence>
<feature type="transmembrane region" description="Helical" evidence="13">
    <location>
        <begin position="100"/>
        <end position="118"/>
    </location>
</feature>
<keyword evidence="3" id="KW-0813">Transport</keyword>
<evidence type="ECO:0000256" key="9">
    <source>
        <dbReference type="ARBA" id="ARBA00023065"/>
    </source>
</evidence>
<dbReference type="AlphaFoldDB" id="A0A1M7M4B7"/>
<evidence type="ECO:0000256" key="5">
    <source>
        <dbReference type="ARBA" id="ARBA00022692"/>
    </source>
</evidence>
<evidence type="ECO:0000256" key="1">
    <source>
        <dbReference type="ARBA" id="ARBA00004141"/>
    </source>
</evidence>
<evidence type="ECO:0000256" key="11">
    <source>
        <dbReference type="ARBA" id="ARBA00023303"/>
    </source>
</evidence>
<dbReference type="InterPro" id="IPR010617">
    <property type="entry name" value="TMEM175-like"/>
</dbReference>
<keyword evidence="9" id="KW-0406">Ion transport</keyword>
<keyword evidence="11" id="KW-0407">Ion channel</keyword>
<evidence type="ECO:0000313" key="14">
    <source>
        <dbReference type="EMBL" id="SHM85527.1"/>
    </source>
</evidence>
<evidence type="ECO:0000256" key="2">
    <source>
        <dbReference type="ARBA" id="ARBA00006920"/>
    </source>
</evidence>
<organism evidence="14 15">
    <name type="scientific">Chitinophaga jiangningensis</name>
    <dbReference type="NCBI Taxonomy" id="1419482"/>
    <lineage>
        <taxon>Bacteria</taxon>
        <taxon>Pseudomonadati</taxon>
        <taxon>Bacteroidota</taxon>
        <taxon>Chitinophagia</taxon>
        <taxon>Chitinophagales</taxon>
        <taxon>Chitinophagaceae</taxon>
        <taxon>Chitinophaga</taxon>
    </lineage>
</organism>
<gene>
    <name evidence="14" type="ORF">SAMN05444266_11260</name>
</gene>
<feature type="transmembrane region" description="Helical" evidence="13">
    <location>
        <begin position="174"/>
        <end position="193"/>
    </location>
</feature>
<evidence type="ECO:0008006" key="16">
    <source>
        <dbReference type="Google" id="ProtNLM"/>
    </source>
</evidence>
<dbReference type="Proteomes" id="UP000184420">
    <property type="component" value="Unassembled WGS sequence"/>
</dbReference>
<dbReference type="STRING" id="1419482.SAMN05444266_11260"/>
<name>A0A1M7M4B7_9BACT</name>
<evidence type="ECO:0000256" key="10">
    <source>
        <dbReference type="ARBA" id="ARBA00023136"/>
    </source>
</evidence>
<feature type="transmembrane region" description="Helical" evidence="13">
    <location>
        <begin position="199"/>
        <end position="218"/>
    </location>
</feature>
<dbReference type="PANTHER" id="PTHR31462">
    <property type="entry name" value="ENDOSOMAL/LYSOSOMAL POTASSIUM CHANNEL TMEM175"/>
    <property type="match status" value="1"/>
</dbReference>
<dbReference type="EMBL" id="FRBL01000012">
    <property type="protein sequence ID" value="SHM85527.1"/>
    <property type="molecule type" value="Genomic_DNA"/>
</dbReference>
<keyword evidence="10 13" id="KW-0472">Membrane</keyword>
<feature type="transmembrane region" description="Helical" evidence="13">
    <location>
        <begin position="21"/>
        <end position="38"/>
    </location>
</feature>
<dbReference type="Pfam" id="PF06736">
    <property type="entry name" value="TMEM175"/>
    <property type="match status" value="1"/>
</dbReference>
<dbReference type="GO" id="GO:0005267">
    <property type="term" value="F:potassium channel activity"/>
    <property type="evidence" value="ECO:0007669"/>
    <property type="project" value="UniProtKB-KW"/>
</dbReference>
<evidence type="ECO:0000256" key="4">
    <source>
        <dbReference type="ARBA" id="ARBA00022538"/>
    </source>
</evidence>
<feature type="transmembrane region" description="Helical" evidence="13">
    <location>
        <begin position="124"/>
        <end position="150"/>
    </location>
</feature>
<sequence length="236" mass="28012">MSMSVIKEPKSEQRELELVRITHFSDAVFAVSIVLLILDIKLPEIPDAVPVADYMTYLRPMTMQALVFLATFIFMVNFWRRHLQLFRLLHHQDNGLVSRNLFFLFFIITFPFAARAMVHIKPHFILPLFIYLCNLAGCLAAMFWMAYYAFQKKPSLTAPGHYTEKEIMYQRYKYNFLTMATGFTVISMVYFFFPDNVHYQYLSYWIIPALALFNYFRLKIKKRNTLRAVHIVDKQL</sequence>
<evidence type="ECO:0000256" key="3">
    <source>
        <dbReference type="ARBA" id="ARBA00022448"/>
    </source>
</evidence>